<organism evidence="1 2">
    <name type="scientific">Stegodyphus mimosarum</name>
    <name type="common">African social velvet spider</name>
    <dbReference type="NCBI Taxonomy" id="407821"/>
    <lineage>
        <taxon>Eukaryota</taxon>
        <taxon>Metazoa</taxon>
        <taxon>Ecdysozoa</taxon>
        <taxon>Arthropoda</taxon>
        <taxon>Chelicerata</taxon>
        <taxon>Arachnida</taxon>
        <taxon>Araneae</taxon>
        <taxon>Araneomorphae</taxon>
        <taxon>Entelegynae</taxon>
        <taxon>Eresoidea</taxon>
        <taxon>Eresidae</taxon>
        <taxon>Stegodyphus</taxon>
    </lineage>
</organism>
<dbReference type="EMBL" id="KK120865">
    <property type="protein sequence ID" value="KFM79234.1"/>
    <property type="molecule type" value="Genomic_DNA"/>
</dbReference>
<sequence>GYPDILTNVHFLRFLYTNLTLGNVSYFDKEMKVRKWSADYSFLRLQKPEFRETWLEHAN</sequence>
<evidence type="ECO:0000313" key="1">
    <source>
        <dbReference type="EMBL" id="KFM79234.1"/>
    </source>
</evidence>
<dbReference type="Proteomes" id="UP000054359">
    <property type="component" value="Unassembled WGS sequence"/>
</dbReference>
<evidence type="ECO:0000313" key="2">
    <source>
        <dbReference type="Proteomes" id="UP000054359"/>
    </source>
</evidence>
<name>A0A087UPE5_STEMI</name>
<accession>A0A087UPE5</accession>
<dbReference type="AlphaFoldDB" id="A0A087UPE5"/>
<feature type="non-terminal residue" evidence="1">
    <location>
        <position position="59"/>
    </location>
</feature>
<gene>
    <name evidence="1" type="ORF">X975_07122</name>
</gene>
<protein>
    <submittedName>
        <fullName evidence="1">Uncharacterized protein</fullName>
    </submittedName>
</protein>
<feature type="non-terminal residue" evidence="1">
    <location>
        <position position="1"/>
    </location>
</feature>
<dbReference type="OrthoDB" id="6475849at2759"/>
<reference evidence="1 2" key="1">
    <citation type="submission" date="2013-11" db="EMBL/GenBank/DDBJ databases">
        <title>Genome sequencing of Stegodyphus mimosarum.</title>
        <authorList>
            <person name="Bechsgaard J."/>
        </authorList>
    </citation>
    <scope>NUCLEOTIDE SEQUENCE [LARGE SCALE GENOMIC DNA]</scope>
</reference>
<proteinExistence type="predicted"/>
<keyword evidence="2" id="KW-1185">Reference proteome</keyword>